<dbReference type="VEuPathDB" id="FungiDB:MGYG_07065"/>
<accession>E4V1Z4</accession>
<evidence type="ECO:0000313" key="2">
    <source>
        <dbReference type="Proteomes" id="UP000002669"/>
    </source>
</evidence>
<proteinExistence type="predicted"/>
<dbReference type="OrthoDB" id="2104739at2759"/>
<dbReference type="Proteomes" id="UP000002669">
    <property type="component" value="Unassembled WGS sequence"/>
</dbReference>
<dbReference type="OMA" id="MFDCDVA"/>
<name>E4V1Z4_ARTGP</name>
<dbReference type="RefSeq" id="XP_003171067.1">
    <property type="nucleotide sequence ID" value="XM_003171019.1"/>
</dbReference>
<dbReference type="GeneID" id="10026314"/>
<evidence type="ECO:0000313" key="1">
    <source>
        <dbReference type="EMBL" id="EFR04059.1"/>
    </source>
</evidence>
<protein>
    <recommendedName>
        <fullName evidence="3">HNH nuclease domain-containing protein</fullName>
    </recommendedName>
</protein>
<dbReference type="STRING" id="535722.E4V1Z4"/>
<dbReference type="InParanoid" id="E4V1Z4"/>
<gene>
    <name evidence="1" type="ORF">MGYG_07065</name>
</gene>
<dbReference type="EMBL" id="DS989827">
    <property type="protein sequence ID" value="EFR04059.1"/>
    <property type="molecule type" value="Genomic_DNA"/>
</dbReference>
<dbReference type="AlphaFoldDB" id="E4V1Z4"/>
<reference evidence="2" key="1">
    <citation type="journal article" date="2012" name="MBio">
        <title>Comparative genome analysis of Trichophyton rubrum and related dermatophytes reveals candidate genes involved in infection.</title>
        <authorList>
            <person name="Martinez D.A."/>
            <person name="Oliver B.G."/>
            <person name="Graeser Y."/>
            <person name="Goldberg J.M."/>
            <person name="Li W."/>
            <person name="Martinez-Rossi N.M."/>
            <person name="Monod M."/>
            <person name="Shelest E."/>
            <person name="Barton R.C."/>
            <person name="Birch E."/>
            <person name="Brakhage A.A."/>
            <person name="Chen Z."/>
            <person name="Gurr S.J."/>
            <person name="Heiman D."/>
            <person name="Heitman J."/>
            <person name="Kosti I."/>
            <person name="Rossi A."/>
            <person name="Saif S."/>
            <person name="Samalova M."/>
            <person name="Saunders C.W."/>
            <person name="Shea T."/>
            <person name="Summerbell R.C."/>
            <person name="Xu J."/>
            <person name="Young S."/>
            <person name="Zeng Q."/>
            <person name="Birren B.W."/>
            <person name="Cuomo C.A."/>
            <person name="White T.C."/>
        </authorList>
    </citation>
    <scope>NUCLEOTIDE SEQUENCE [LARGE SCALE GENOMIC DNA]</scope>
    <source>
        <strain evidence="2">ATCC MYA-4604 / CBS 118893</strain>
    </source>
</reference>
<dbReference type="eggNOG" id="ENOG502SCMH">
    <property type="taxonomic scope" value="Eukaryota"/>
</dbReference>
<organism evidence="2">
    <name type="scientific">Arthroderma gypseum (strain ATCC MYA-4604 / CBS 118893)</name>
    <name type="common">Microsporum gypseum</name>
    <dbReference type="NCBI Taxonomy" id="535722"/>
    <lineage>
        <taxon>Eukaryota</taxon>
        <taxon>Fungi</taxon>
        <taxon>Dikarya</taxon>
        <taxon>Ascomycota</taxon>
        <taxon>Pezizomycotina</taxon>
        <taxon>Eurotiomycetes</taxon>
        <taxon>Eurotiomycetidae</taxon>
        <taxon>Onygenales</taxon>
        <taxon>Arthrodermataceae</taxon>
        <taxon>Nannizzia</taxon>
    </lineage>
</organism>
<dbReference type="HOGENOM" id="CLU_043858_1_1_1"/>
<sequence>MASQQPYDEAVLDLPGRSPVPPQLHDHHQVSFDGIIKYDQPSPLSTAERLRAQDVLSRIAQQVADESGVKGGFHRHLLVRLSYEHSASELSKDTFLRVFFNFMGLELTCDEDIDLNDSGLVQSFIEFADMLLDQFFIPLRASGRKTPQRTPAQISATRSIQSPHEIAGLAERLSYLRSLCLIRDRHRCVISRTFDAQQEFHLLMQHGSNAQDDDGNLLRGGLPGQALEVAHIIPHLLLEMDNNSQLAISAPLTILLPNDGLPVTRKLFFSQGKTIDPPSPRLLALHRAIAHILNLSGAGEYIDKLLRDLEEIGVQADGSTDLGRLITFRLGGQDKFVQAY</sequence>
<evidence type="ECO:0008006" key="3">
    <source>
        <dbReference type="Google" id="ProtNLM"/>
    </source>
</evidence>
<keyword evidence="2" id="KW-1185">Reference proteome</keyword>